<keyword evidence="3" id="KW-1185">Reference proteome</keyword>
<name>A0ABU7DQC2_9TELE</name>
<sequence length="116" mass="12732">MSVEVPQQNNGVPRRGTIQHPRQRCQEGQVLCTTTRPTGQNDSHRPVPNPKAQGCVPLIHWGKPQHETAELGGNKQIHPSSRKSIWEQNALPLILDLNTLGMTSTPLCCDLSVLVG</sequence>
<feature type="region of interest" description="Disordered" evidence="1">
    <location>
        <begin position="1"/>
        <end position="25"/>
    </location>
</feature>
<protein>
    <submittedName>
        <fullName evidence="2">Uncharacterized protein</fullName>
    </submittedName>
</protein>
<feature type="compositionally biased region" description="Polar residues" evidence="1">
    <location>
        <begin position="1"/>
        <end position="11"/>
    </location>
</feature>
<evidence type="ECO:0000313" key="2">
    <source>
        <dbReference type="EMBL" id="MED6275953.1"/>
    </source>
</evidence>
<organism evidence="2 3">
    <name type="scientific">Characodon lateralis</name>
    <dbReference type="NCBI Taxonomy" id="208331"/>
    <lineage>
        <taxon>Eukaryota</taxon>
        <taxon>Metazoa</taxon>
        <taxon>Chordata</taxon>
        <taxon>Craniata</taxon>
        <taxon>Vertebrata</taxon>
        <taxon>Euteleostomi</taxon>
        <taxon>Actinopterygii</taxon>
        <taxon>Neopterygii</taxon>
        <taxon>Teleostei</taxon>
        <taxon>Neoteleostei</taxon>
        <taxon>Acanthomorphata</taxon>
        <taxon>Ovalentaria</taxon>
        <taxon>Atherinomorphae</taxon>
        <taxon>Cyprinodontiformes</taxon>
        <taxon>Goodeidae</taxon>
        <taxon>Characodon</taxon>
    </lineage>
</organism>
<gene>
    <name evidence="2" type="ORF">CHARACLAT_031923</name>
</gene>
<evidence type="ECO:0000256" key="1">
    <source>
        <dbReference type="SAM" id="MobiDB-lite"/>
    </source>
</evidence>
<evidence type="ECO:0000313" key="3">
    <source>
        <dbReference type="Proteomes" id="UP001352852"/>
    </source>
</evidence>
<dbReference type="Proteomes" id="UP001352852">
    <property type="component" value="Unassembled WGS sequence"/>
</dbReference>
<proteinExistence type="predicted"/>
<accession>A0ABU7DQC2</accession>
<comment type="caution">
    <text evidence="2">The sequence shown here is derived from an EMBL/GenBank/DDBJ whole genome shotgun (WGS) entry which is preliminary data.</text>
</comment>
<reference evidence="2 3" key="1">
    <citation type="submission" date="2021-06" db="EMBL/GenBank/DDBJ databases">
        <authorList>
            <person name="Palmer J.M."/>
        </authorList>
    </citation>
    <scope>NUCLEOTIDE SEQUENCE [LARGE SCALE GENOMIC DNA]</scope>
    <source>
        <strain evidence="2 3">CL_MEX2019</strain>
        <tissue evidence="2">Muscle</tissue>
    </source>
</reference>
<dbReference type="EMBL" id="JAHUTJ010029991">
    <property type="protein sequence ID" value="MED6275953.1"/>
    <property type="molecule type" value="Genomic_DNA"/>
</dbReference>